<dbReference type="Pfam" id="PF03098">
    <property type="entry name" value="An_peroxidase"/>
    <property type="match status" value="1"/>
</dbReference>
<dbReference type="InterPro" id="IPR019791">
    <property type="entry name" value="Haem_peroxidase_animal"/>
</dbReference>
<keyword evidence="4" id="KW-0408">Iron</keyword>
<keyword evidence="6" id="KW-1185">Reference proteome</keyword>
<evidence type="ECO:0000256" key="3">
    <source>
        <dbReference type="ARBA" id="ARBA00023002"/>
    </source>
</evidence>
<dbReference type="InterPro" id="IPR037120">
    <property type="entry name" value="Haem_peroxidase_sf_animal"/>
</dbReference>
<dbReference type="CDD" id="cd09816">
    <property type="entry name" value="prostaglandin_endoperoxide_synthase"/>
    <property type="match status" value="1"/>
</dbReference>
<dbReference type="EMBL" id="JARBDR010000919">
    <property type="protein sequence ID" value="KAJ8300006.1"/>
    <property type="molecule type" value="Genomic_DNA"/>
</dbReference>
<keyword evidence="1" id="KW-0479">Metal-binding</keyword>
<sequence length="521" mass="60752">MKKIKRWFKPDPETLHNLLTKNRWLWKIINNVPFLHDMLMKRVYTVRSDNIDSPPLYESDHEYVTLDATYNMSYYARVLPPVPRECPTPMGTAGKKELPDIDLVVKKFFLRKEFKPDPIGTSVLFSYFAQHFTHQFFKTDLKRGPGFQWGNHGVDVSHIYGKDKSVENKLRSFKDGKLKTQIIDGEEWPPYAQDTNVPMIYPGHVQNDNRFALGHEFFGLLPGLLAYGTIWMREHNRVCDIMKKEHPDWDDERIFQTSKLIILGETIKIVIEDYVQHLSNYHFQLTFNPKLLFGELFQYQNRISVEFNHLYHWHPLMPSEFNISGTVYSQKDIMFHPEILVKHGMRNFFTFNNHGPTTIPVVKQLIQHGRTLRFQSFNQYRKRFDLKPFKSFEELTGDKKLAKDLEELYGDIDALEFYVGLTVEKRRPLALFGSTLIEIGSPFSVKGLMANAICSPRYWKPSTFGGDVGFDIVNTATLKKLFCANIKGECPYVSFRVHDYVEGDVKEKGYCGDESGCHDEL</sequence>
<evidence type="ECO:0000313" key="5">
    <source>
        <dbReference type="EMBL" id="KAJ8300006.1"/>
    </source>
</evidence>
<gene>
    <name evidence="5" type="ORF">KUTeg_021525</name>
</gene>
<comment type="caution">
    <text evidence="5">The sequence shown here is derived from an EMBL/GenBank/DDBJ whole genome shotgun (WGS) entry which is preliminary data.</text>
</comment>
<dbReference type="InterPro" id="IPR050783">
    <property type="entry name" value="Oxylipin_biosynth_metab"/>
</dbReference>
<proteinExistence type="predicted"/>
<dbReference type="Proteomes" id="UP001217089">
    <property type="component" value="Unassembled WGS sequence"/>
</dbReference>
<keyword evidence="2" id="KW-0223">Dioxygenase</keyword>
<dbReference type="InterPro" id="IPR010255">
    <property type="entry name" value="Haem_peroxidase_sf"/>
</dbReference>
<dbReference type="PROSITE" id="PS50292">
    <property type="entry name" value="PEROXIDASE_3"/>
    <property type="match status" value="1"/>
</dbReference>
<evidence type="ECO:0000256" key="2">
    <source>
        <dbReference type="ARBA" id="ARBA00022964"/>
    </source>
</evidence>
<evidence type="ECO:0000313" key="6">
    <source>
        <dbReference type="Proteomes" id="UP001217089"/>
    </source>
</evidence>
<accession>A0ABQ9E3I4</accession>
<evidence type="ECO:0000256" key="4">
    <source>
        <dbReference type="ARBA" id="ARBA00023004"/>
    </source>
</evidence>
<evidence type="ECO:0008006" key="7">
    <source>
        <dbReference type="Google" id="ProtNLM"/>
    </source>
</evidence>
<organism evidence="5 6">
    <name type="scientific">Tegillarca granosa</name>
    <name type="common">Malaysian cockle</name>
    <name type="synonym">Anadara granosa</name>
    <dbReference type="NCBI Taxonomy" id="220873"/>
    <lineage>
        <taxon>Eukaryota</taxon>
        <taxon>Metazoa</taxon>
        <taxon>Spiralia</taxon>
        <taxon>Lophotrochozoa</taxon>
        <taxon>Mollusca</taxon>
        <taxon>Bivalvia</taxon>
        <taxon>Autobranchia</taxon>
        <taxon>Pteriomorphia</taxon>
        <taxon>Arcoida</taxon>
        <taxon>Arcoidea</taxon>
        <taxon>Arcidae</taxon>
        <taxon>Tegillarca</taxon>
    </lineage>
</organism>
<keyword evidence="3" id="KW-0560">Oxidoreductase</keyword>
<dbReference type="Gene3D" id="1.10.640.10">
    <property type="entry name" value="Haem peroxidase domain superfamily, animal type"/>
    <property type="match status" value="1"/>
</dbReference>
<protein>
    <recommendedName>
        <fullName evidence="7">Prostaglandin-endoperoxide synthase</fullName>
    </recommendedName>
</protein>
<dbReference type="SUPFAM" id="SSF48113">
    <property type="entry name" value="Heme-dependent peroxidases"/>
    <property type="match status" value="1"/>
</dbReference>
<evidence type="ECO:0000256" key="1">
    <source>
        <dbReference type="ARBA" id="ARBA00022723"/>
    </source>
</evidence>
<dbReference type="PANTHER" id="PTHR11903:SF39">
    <property type="entry name" value="PROSTAGLANDIN G_H SYNTHASE 2-LIKE"/>
    <property type="match status" value="1"/>
</dbReference>
<reference evidence="5 6" key="1">
    <citation type="submission" date="2022-12" db="EMBL/GenBank/DDBJ databases">
        <title>Chromosome-level genome of Tegillarca granosa.</title>
        <authorList>
            <person name="Kim J."/>
        </authorList>
    </citation>
    <scope>NUCLEOTIDE SEQUENCE [LARGE SCALE GENOMIC DNA]</scope>
    <source>
        <strain evidence="5">Teg-2019</strain>
        <tissue evidence="5">Adductor muscle</tissue>
    </source>
</reference>
<name>A0ABQ9E3I4_TEGGR</name>
<dbReference type="PRINTS" id="PR00457">
    <property type="entry name" value="ANPEROXIDASE"/>
</dbReference>
<dbReference type="PANTHER" id="PTHR11903">
    <property type="entry name" value="PROSTAGLANDIN G/H SYNTHASE"/>
    <property type="match status" value="1"/>
</dbReference>